<dbReference type="Pfam" id="PF02628">
    <property type="entry name" value="COX15-CtaA"/>
    <property type="match status" value="2"/>
</dbReference>
<dbReference type="GO" id="GO:0016491">
    <property type="term" value="F:oxidoreductase activity"/>
    <property type="evidence" value="ECO:0007669"/>
    <property type="project" value="UniProtKB-KW"/>
</dbReference>
<evidence type="ECO:0000313" key="14">
    <source>
        <dbReference type="Proteomes" id="UP000293952"/>
    </source>
</evidence>
<dbReference type="Proteomes" id="UP000293952">
    <property type="component" value="Unassembled WGS sequence"/>
</dbReference>
<keyword evidence="9 12" id="KW-0472">Membrane</keyword>
<evidence type="ECO:0000256" key="12">
    <source>
        <dbReference type="SAM" id="Phobius"/>
    </source>
</evidence>
<gene>
    <name evidence="13" type="ORF">ERX46_02770</name>
</gene>
<dbReference type="GO" id="GO:0006784">
    <property type="term" value="P:heme A biosynthetic process"/>
    <property type="evidence" value="ECO:0007669"/>
    <property type="project" value="InterPro"/>
</dbReference>
<dbReference type="RefSeq" id="WP_130092300.1">
    <property type="nucleotide sequence ID" value="NZ_SETE01000001.1"/>
</dbReference>
<evidence type="ECO:0000256" key="7">
    <source>
        <dbReference type="ARBA" id="ARBA00023004"/>
    </source>
</evidence>
<dbReference type="EMBL" id="SETE01000001">
    <property type="protein sequence ID" value="RYM35934.1"/>
    <property type="molecule type" value="Genomic_DNA"/>
</dbReference>
<keyword evidence="8" id="KW-0350">Heme biosynthesis</keyword>
<feature type="transmembrane region" description="Helical" evidence="12">
    <location>
        <begin position="206"/>
        <end position="224"/>
    </location>
</feature>
<evidence type="ECO:0000256" key="8">
    <source>
        <dbReference type="ARBA" id="ARBA00023133"/>
    </source>
</evidence>
<keyword evidence="7" id="KW-0408">Iron</keyword>
<feature type="transmembrane region" description="Helical" evidence="12">
    <location>
        <begin position="12"/>
        <end position="32"/>
    </location>
</feature>
<evidence type="ECO:0000256" key="1">
    <source>
        <dbReference type="ARBA" id="ARBA00004141"/>
    </source>
</evidence>
<feature type="transmembrane region" description="Helical" evidence="12">
    <location>
        <begin position="170"/>
        <end position="194"/>
    </location>
</feature>
<evidence type="ECO:0000256" key="4">
    <source>
        <dbReference type="ARBA" id="ARBA00022723"/>
    </source>
</evidence>
<feature type="transmembrane region" description="Helical" evidence="12">
    <location>
        <begin position="282"/>
        <end position="300"/>
    </location>
</feature>
<keyword evidence="6" id="KW-0560">Oxidoreductase</keyword>
<evidence type="ECO:0000256" key="10">
    <source>
        <dbReference type="ARBA" id="ARBA00023157"/>
    </source>
</evidence>
<feature type="transmembrane region" description="Helical" evidence="12">
    <location>
        <begin position="312"/>
        <end position="331"/>
    </location>
</feature>
<comment type="subcellular location">
    <subcellularLocation>
        <location evidence="1">Membrane</location>
        <topology evidence="1">Multi-pass membrane protein</topology>
    </subcellularLocation>
</comment>
<keyword evidence="4" id="KW-0479">Metal-binding</keyword>
<keyword evidence="10" id="KW-1015">Disulfide bond</keyword>
<feature type="transmembrane region" description="Helical" evidence="12">
    <location>
        <begin position="141"/>
        <end position="164"/>
    </location>
</feature>
<comment type="pathway">
    <text evidence="11">Porphyrin-containing compound metabolism.</text>
</comment>
<evidence type="ECO:0000256" key="3">
    <source>
        <dbReference type="ARBA" id="ARBA00022692"/>
    </source>
</evidence>
<keyword evidence="2" id="KW-1003">Cell membrane</keyword>
<organism evidence="13 14">
    <name type="scientific">Brumimicrobium glaciale</name>
    <dbReference type="NCBI Taxonomy" id="200475"/>
    <lineage>
        <taxon>Bacteria</taxon>
        <taxon>Pseudomonadati</taxon>
        <taxon>Bacteroidota</taxon>
        <taxon>Flavobacteriia</taxon>
        <taxon>Flavobacteriales</taxon>
        <taxon>Crocinitomicaceae</taxon>
        <taxon>Brumimicrobium</taxon>
    </lineage>
</organism>
<dbReference type="OrthoDB" id="1447144at2"/>
<dbReference type="GO" id="GO:0016020">
    <property type="term" value="C:membrane"/>
    <property type="evidence" value="ECO:0007669"/>
    <property type="project" value="UniProtKB-SubCell"/>
</dbReference>
<evidence type="ECO:0000256" key="11">
    <source>
        <dbReference type="ARBA" id="ARBA00023444"/>
    </source>
</evidence>
<feature type="transmembrane region" description="Helical" evidence="12">
    <location>
        <begin position="251"/>
        <end position="273"/>
    </location>
</feature>
<sequence length="337" mass="38812">MKYGKWFVRVNWITLVFIFLVVIAGSFVRITGSGMGCPDWPKCFGQWIPPTEKSALPEDYKEVFSEKRIKKVAKFSNMLEAVGMEETAERIRNDKSILLEEDFNARKTWTEYANRLFGFMAGNGVLLVFLWIILKYRKRKLIVLSSINLVFLLFQAWFGSIVVATNLVPWTITVHLFFALVIIGLQIYIIRIVAPSQQKNIKVSKSFYALVFFIFVVVFAQMFLGTQVREEIDHLTKAGIGREGWAENLGIIFFIHRSSSWLVLGLIAVMFWISRKRKDLRIIHWIFAMLAIELLSGVILNHFNVPGLVQTAHLLFACILFGILMMATFRLKTKEIA</sequence>
<evidence type="ECO:0000256" key="5">
    <source>
        <dbReference type="ARBA" id="ARBA00022989"/>
    </source>
</evidence>
<dbReference type="AlphaFoldDB" id="A0A4Q4KUY2"/>
<proteinExistence type="predicted"/>
<reference evidence="13 14" key="1">
    <citation type="submission" date="2019-02" db="EMBL/GenBank/DDBJ databases">
        <title>Genome sequence of the sea-ice species Brumimicrobium glaciale.</title>
        <authorList>
            <person name="Bowman J.P."/>
        </authorList>
    </citation>
    <scope>NUCLEOTIDE SEQUENCE [LARGE SCALE GENOMIC DNA]</scope>
    <source>
        <strain evidence="13 14">IC156</strain>
    </source>
</reference>
<dbReference type="PANTHER" id="PTHR35457:SF1">
    <property type="entry name" value="HEME A SYNTHASE"/>
    <property type="match status" value="1"/>
</dbReference>
<dbReference type="PANTHER" id="PTHR35457">
    <property type="entry name" value="HEME A SYNTHASE"/>
    <property type="match status" value="1"/>
</dbReference>
<dbReference type="InterPro" id="IPR003780">
    <property type="entry name" value="COX15/CtaA_fam"/>
</dbReference>
<protein>
    <submittedName>
        <fullName evidence="13">Heme A synthase</fullName>
    </submittedName>
</protein>
<accession>A0A4Q4KUY2</accession>
<evidence type="ECO:0000256" key="2">
    <source>
        <dbReference type="ARBA" id="ARBA00022475"/>
    </source>
</evidence>
<evidence type="ECO:0000313" key="13">
    <source>
        <dbReference type="EMBL" id="RYM35934.1"/>
    </source>
</evidence>
<name>A0A4Q4KUY2_9FLAO</name>
<comment type="caution">
    <text evidence="13">The sequence shown here is derived from an EMBL/GenBank/DDBJ whole genome shotgun (WGS) entry which is preliminary data.</text>
</comment>
<dbReference type="GO" id="GO:0046872">
    <property type="term" value="F:metal ion binding"/>
    <property type="evidence" value="ECO:0007669"/>
    <property type="project" value="UniProtKB-KW"/>
</dbReference>
<keyword evidence="3 12" id="KW-0812">Transmembrane</keyword>
<feature type="transmembrane region" description="Helical" evidence="12">
    <location>
        <begin position="116"/>
        <end position="134"/>
    </location>
</feature>
<evidence type="ECO:0000256" key="6">
    <source>
        <dbReference type="ARBA" id="ARBA00023002"/>
    </source>
</evidence>
<keyword evidence="14" id="KW-1185">Reference proteome</keyword>
<dbReference type="InterPro" id="IPR050450">
    <property type="entry name" value="COX15/CtaA_HemeA_synthase"/>
</dbReference>
<evidence type="ECO:0000256" key="9">
    <source>
        <dbReference type="ARBA" id="ARBA00023136"/>
    </source>
</evidence>
<keyword evidence="5 12" id="KW-1133">Transmembrane helix</keyword>